<evidence type="ECO:0000313" key="3">
    <source>
        <dbReference type="Proteomes" id="UP000000305"/>
    </source>
</evidence>
<evidence type="ECO:0000256" key="1">
    <source>
        <dbReference type="SAM" id="MobiDB-lite"/>
    </source>
</evidence>
<accession>E9HH00</accession>
<dbReference type="InParanoid" id="E9HH00"/>
<gene>
    <name evidence="2" type="ORF">DAPPUDRAFT_329562</name>
</gene>
<organism evidence="2 3">
    <name type="scientific">Daphnia pulex</name>
    <name type="common">Water flea</name>
    <dbReference type="NCBI Taxonomy" id="6669"/>
    <lineage>
        <taxon>Eukaryota</taxon>
        <taxon>Metazoa</taxon>
        <taxon>Ecdysozoa</taxon>
        <taxon>Arthropoda</taxon>
        <taxon>Crustacea</taxon>
        <taxon>Branchiopoda</taxon>
        <taxon>Diplostraca</taxon>
        <taxon>Cladocera</taxon>
        <taxon>Anomopoda</taxon>
        <taxon>Daphniidae</taxon>
        <taxon>Daphnia</taxon>
    </lineage>
</organism>
<proteinExistence type="predicted"/>
<name>E9HH00_DAPPU</name>
<dbReference type="EMBL" id="GL732644">
    <property type="protein sequence ID" value="EFX68992.1"/>
    <property type="molecule type" value="Genomic_DNA"/>
</dbReference>
<keyword evidence="3" id="KW-1185">Reference proteome</keyword>
<reference evidence="2 3" key="1">
    <citation type="journal article" date="2011" name="Science">
        <title>The ecoresponsive genome of Daphnia pulex.</title>
        <authorList>
            <person name="Colbourne J.K."/>
            <person name="Pfrender M.E."/>
            <person name="Gilbert D."/>
            <person name="Thomas W.K."/>
            <person name="Tucker A."/>
            <person name="Oakley T.H."/>
            <person name="Tokishita S."/>
            <person name="Aerts A."/>
            <person name="Arnold G.J."/>
            <person name="Basu M.K."/>
            <person name="Bauer D.J."/>
            <person name="Caceres C.E."/>
            <person name="Carmel L."/>
            <person name="Casola C."/>
            <person name="Choi J.H."/>
            <person name="Detter J.C."/>
            <person name="Dong Q."/>
            <person name="Dusheyko S."/>
            <person name="Eads B.D."/>
            <person name="Frohlich T."/>
            <person name="Geiler-Samerotte K.A."/>
            <person name="Gerlach D."/>
            <person name="Hatcher P."/>
            <person name="Jogdeo S."/>
            <person name="Krijgsveld J."/>
            <person name="Kriventseva E.V."/>
            <person name="Kultz D."/>
            <person name="Laforsch C."/>
            <person name="Lindquist E."/>
            <person name="Lopez J."/>
            <person name="Manak J.R."/>
            <person name="Muller J."/>
            <person name="Pangilinan J."/>
            <person name="Patwardhan R.P."/>
            <person name="Pitluck S."/>
            <person name="Pritham E.J."/>
            <person name="Rechtsteiner A."/>
            <person name="Rho M."/>
            <person name="Rogozin I.B."/>
            <person name="Sakarya O."/>
            <person name="Salamov A."/>
            <person name="Schaack S."/>
            <person name="Shapiro H."/>
            <person name="Shiga Y."/>
            <person name="Skalitzky C."/>
            <person name="Smith Z."/>
            <person name="Souvorov A."/>
            <person name="Sung W."/>
            <person name="Tang Z."/>
            <person name="Tsuchiya D."/>
            <person name="Tu H."/>
            <person name="Vos H."/>
            <person name="Wang M."/>
            <person name="Wolf Y.I."/>
            <person name="Yamagata H."/>
            <person name="Yamada T."/>
            <person name="Ye Y."/>
            <person name="Shaw J.R."/>
            <person name="Andrews J."/>
            <person name="Crease T.J."/>
            <person name="Tang H."/>
            <person name="Lucas S.M."/>
            <person name="Robertson H.M."/>
            <person name="Bork P."/>
            <person name="Koonin E.V."/>
            <person name="Zdobnov E.M."/>
            <person name="Grigoriev I.V."/>
            <person name="Lynch M."/>
            <person name="Boore J.L."/>
        </authorList>
    </citation>
    <scope>NUCLEOTIDE SEQUENCE [LARGE SCALE GENOMIC DNA]</scope>
</reference>
<evidence type="ECO:0000313" key="2">
    <source>
        <dbReference type="EMBL" id="EFX68992.1"/>
    </source>
</evidence>
<dbReference type="HOGENOM" id="CLU_1305968_0_0_1"/>
<dbReference type="KEGG" id="dpx:DAPPUDRAFT_329562"/>
<feature type="region of interest" description="Disordered" evidence="1">
    <location>
        <begin position="115"/>
        <end position="172"/>
    </location>
</feature>
<dbReference type="AlphaFoldDB" id="E9HH00"/>
<dbReference type="Proteomes" id="UP000000305">
    <property type="component" value="Unassembled WGS sequence"/>
</dbReference>
<sequence>MNSMRDVNHIAKFNGQNFPLWKLGFWILLQQHELVKVVTGEEQVPTEIRNEAQVVTNAAAIASWHTKDTLARGYLISTIENDLCELYPKPTKPATTPQQQITNIADVMPLVAGEMDIQPESPPDCSEQPDTTSLHPEDDPAPTEDIPPDIGHSTERGHDPLPSSTPPIRHSPYPLRVHGAHFFQLMSKRQKYMSRHPIQMQWSMQMHIYGK</sequence>
<protein>
    <submittedName>
        <fullName evidence="2">Uncharacterized protein</fullName>
    </submittedName>
</protein>
<dbReference type="OrthoDB" id="8063677at2759"/>